<protein>
    <submittedName>
        <fullName evidence="2">Uncharacterized protein</fullName>
    </submittedName>
</protein>
<accession>E1F5C8</accession>
<dbReference type="EMBL" id="ACVC01000185">
    <property type="protein sequence ID" value="EFO62399.1"/>
    <property type="molecule type" value="Genomic_DNA"/>
</dbReference>
<evidence type="ECO:0000313" key="2">
    <source>
        <dbReference type="EMBL" id="EFO62399.1"/>
    </source>
</evidence>
<dbReference type="OMA" id="MNIERTC"/>
<organism evidence="2 3">
    <name type="scientific">Giardia intestinalis (strain P15)</name>
    <name type="common">Giardia lamblia</name>
    <dbReference type="NCBI Taxonomy" id="658858"/>
    <lineage>
        <taxon>Eukaryota</taxon>
        <taxon>Metamonada</taxon>
        <taxon>Diplomonadida</taxon>
        <taxon>Hexamitidae</taxon>
        <taxon>Giardiinae</taxon>
        <taxon>Giardia</taxon>
    </lineage>
</organism>
<gene>
    <name evidence="2" type="ORF">GLP15_665</name>
</gene>
<proteinExistence type="predicted"/>
<sequence>MNIERTCMRLEDLHAKLLRHKRKEVETLVKLGILASSVKNSEYESNSTLLLQSELRGSSTLHQSHGSRELEKPARRRRYVAVLDTSNAFHVINIIAPKGCENIDPELRSFSRVELDHHIHKSKPVRDRGKKKKDNYSSGAAMTHSAFI</sequence>
<dbReference type="Proteomes" id="UP000008974">
    <property type="component" value="Unassembled WGS sequence"/>
</dbReference>
<name>E1F5C8_GIAIA</name>
<dbReference type="AlphaFoldDB" id="E1F5C8"/>
<feature type="region of interest" description="Disordered" evidence="1">
    <location>
        <begin position="118"/>
        <end position="148"/>
    </location>
</feature>
<dbReference type="OrthoDB" id="10284681at2759"/>
<feature type="compositionally biased region" description="Basic residues" evidence="1">
    <location>
        <begin position="118"/>
        <end position="133"/>
    </location>
</feature>
<reference evidence="2 3" key="1">
    <citation type="journal article" date="2010" name="BMC Genomics">
        <title>Genome analysis and comparative genomics of a Giardia intestinalis assemblage E isolate.</title>
        <authorList>
            <person name="Jerlstrom-Hultqvist J."/>
            <person name="Franzen O."/>
            <person name="Ankarklev J."/>
            <person name="Xu F."/>
            <person name="Nohynkova E."/>
            <person name="Andersson J.O."/>
            <person name="Svard S.G."/>
            <person name="Andersson B."/>
        </authorList>
    </citation>
    <scope>NUCLEOTIDE SEQUENCE [LARGE SCALE GENOMIC DNA]</scope>
    <source>
        <strain evidence="2 3">P15</strain>
    </source>
</reference>
<dbReference type="VEuPathDB" id="GiardiaDB:GLP15_665"/>
<evidence type="ECO:0000256" key="1">
    <source>
        <dbReference type="SAM" id="MobiDB-lite"/>
    </source>
</evidence>
<evidence type="ECO:0000313" key="3">
    <source>
        <dbReference type="Proteomes" id="UP000008974"/>
    </source>
</evidence>
<comment type="caution">
    <text evidence="2">The sequence shown here is derived from an EMBL/GenBank/DDBJ whole genome shotgun (WGS) entry which is preliminary data.</text>
</comment>